<evidence type="ECO:0000313" key="3">
    <source>
        <dbReference type="EMBL" id="KAA1131374.1"/>
    </source>
</evidence>
<reference evidence="4 5" key="1">
    <citation type="submission" date="2019-05" db="EMBL/GenBank/DDBJ databases">
        <title>Emergence of the Ug99 lineage of the wheat stem rust pathogen through somatic hybridization.</title>
        <authorList>
            <person name="Li F."/>
            <person name="Upadhyaya N.M."/>
            <person name="Sperschneider J."/>
            <person name="Matny O."/>
            <person name="Nguyen-Phuc H."/>
            <person name="Mago R."/>
            <person name="Raley C."/>
            <person name="Miller M.E."/>
            <person name="Silverstein K.A.T."/>
            <person name="Henningsen E."/>
            <person name="Hirsch C.D."/>
            <person name="Visser B."/>
            <person name="Pretorius Z.A."/>
            <person name="Steffenson B.J."/>
            <person name="Schwessinger B."/>
            <person name="Dodds P.N."/>
            <person name="Figueroa M."/>
        </authorList>
    </citation>
    <scope>NUCLEOTIDE SEQUENCE [LARGE SCALE GENOMIC DNA]</scope>
    <source>
        <strain evidence="2">21-0</strain>
        <strain evidence="3 5">Ug99</strain>
    </source>
</reference>
<dbReference type="AlphaFoldDB" id="A0A5B0S3T0"/>
<evidence type="ECO:0000313" key="2">
    <source>
        <dbReference type="EMBL" id="KAA1081211.1"/>
    </source>
</evidence>
<keyword evidence="1" id="KW-0732">Signal</keyword>
<dbReference type="Proteomes" id="UP000325313">
    <property type="component" value="Unassembled WGS sequence"/>
</dbReference>
<dbReference type="EMBL" id="VSWC01000131">
    <property type="protein sequence ID" value="KAA1081211.1"/>
    <property type="molecule type" value="Genomic_DNA"/>
</dbReference>
<keyword evidence="4" id="KW-1185">Reference proteome</keyword>
<feature type="chain" id="PRO_5036138275" evidence="1">
    <location>
        <begin position="20"/>
        <end position="96"/>
    </location>
</feature>
<sequence>MNLLALVVLMAMSANFAVGWKCMNCKGHICAPTKTPRPICFKPDGTHVDASSSFGQYYCLTRDQIPKCCPQEQGNNGQAAQPIKRLVPSDCTNTLP</sequence>
<evidence type="ECO:0000313" key="4">
    <source>
        <dbReference type="Proteomes" id="UP000324748"/>
    </source>
</evidence>
<gene>
    <name evidence="2" type="ORF">PGT21_031369</name>
    <name evidence="3" type="ORF">PGTUg99_033013</name>
</gene>
<evidence type="ECO:0000256" key="1">
    <source>
        <dbReference type="SAM" id="SignalP"/>
    </source>
</evidence>
<name>A0A5B0S3T0_PUCGR</name>
<proteinExistence type="predicted"/>
<accession>A0A5B0S3T0</accession>
<evidence type="ECO:0000313" key="5">
    <source>
        <dbReference type="Proteomes" id="UP000325313"/>
    </source>
</evidence>
<organism evidence="3 5">
    <name type="scientific">Puccinia graminis f. sp. tritici</name>
    <dbReference type="NCBI Taxonomy" id="56615"/>
    <lineage>
        <taxon>Eukaryota</taxon>
        <taxon>Fungi</taxon>
        <taxon>Dikarya</taxon>
        <taxon>Basidiomycota</taxon>
        <taxon>Pucciniomycotina</taxon>
        <taxon>Pucciniomycetes</taxon>
        <taxon>Pucciniales</taxon>
        <taxon>Pucciniaceae</taxon>
        <taxon>Puccinia</taxon>
    </lineage>
</organism>
<protein>
    <submittedName>
        <fullName evidence="3">Uncharacterized protein</fullName>
    </submittedName>
</protein>
<dbReference type="EMBL" id="VDEP01000104">
    <property type="protein sequence ID" value="KAA1131374.1"/>
    <property type="molecule type" value="Genomic_DNA"/>
</dbReference>
<feature type="signal peptide" evidence="1">
    <location>
        <begin position="1"/>
        <end position="19"/>
    </location>
</feature>
<comment type="caution">
    <text evidence="3">The sequence shown here is derived from an EMBL/GenBank/DDBJ whole genome shotgun (WGS) entry which is preliminary data.</text>
</comment>
<dbReference type="Proteomes" id="UP000324748">
    <property type="component" value="Unassembled WGS sequence"/>
</dbReference>